<comment type="similarity">
    <text evidence="4 8">Belongs to the glycosyltransferase 1 family. Bacterial/plant glycogen synthase subfamily.</text>
</comment>
<dbReference type="PANTHER" id="PTHR45825">
    <property type="entry name" value="GRANULE-BOUND STARCH SYNTHASE 1, CHLOROPLASTIC/AMYLOPLASTIC"/>
    <property type="match status" value="1"/>
</dbReference>
<dbReference type="SUPFAM" id="SSF53756">
    <property type="entry name" value="UDP-Glycosyltransferase/glycogen phosphorylase"/>
    <property type="match status" value="1"/>
</dbReference>
<sequence>MKIVHVASELFPYIKTGGLADAVGSLASTLARDGHEVSVFIPGYSAVFAQPDAAAAERVLRLKIEMGDTFVSGDVKVFSPCPNLNIFTVCREEFFDRKGAYGNGERDYEDNYLRYIFFCKGTVEALRLLEMQADIVHAHDWQAALMPLLLRHAESRHGATLALKTVFTIHNIAFQGLFPMRAFFRTNLPDELRGIDGLEYYGQMSFMKGGILFADRVTTVSPRYAREIQTPEYGCGLDGVVASRAEDLSGLINGIDPSVWNPATDAHLPANYSAGDMAGKAVCREALLKKAGLDPAGDDVPVFGMVCRLTEQKGVQLVLDNREFFLKHDCRLVVLGSGDKRLEGEMRALAASRPGKITLVARLDEAMSHLVEAGGDFFVMPSIFEPCGLNQMYSQAYGTPPLVTRVGGLADTVTDIDENPAGGTGIMFPPTAAGLRDGLKRAVKLFADKTTLAAMRERGMRRDFSWAKAARAYMELYEAAL</sequence>
<protein>
    <recommendedName>
        <fullName evidence="8">Glycogen synthase</fullName>
        <ecNumber evidence="8">2.4.1.21</ecNumber>
    </recommendedName>
    <alternativeName>
        <fullName evidence="8">Starch [bacterial glycogen] synthase</fullName>
    </alternativeName>
</protein>
<name>A0A178IID1_9BACT</name>
<evidence type="ECO:0000259" key="10">
    <source>
        <dbReference type="Pfam" id="PF08323"/>
    </source>
</evidence>
<comment type="function">
    <text evidence="2 8">Synthesizes alpha-1,4-glucan chains using ADP-glucose.</text>
</comment>
<dbReference type="InterPro" id="IPR011835">
    <property type="entry name" value="GS/SS"/>
</dbReference>
<dbReference type="GO" id="GO:0005978">
    <property type="term" value="P:glycogen biosynthetic process"/>
    <property type="evidence" value="ECO:0007669"/>
    <property type="project" value="UniProtKB-UniRule"/>
</dbReference>
<evidence type="ECO:0000256" key="1">
    <source>
        <dbReference type="ARBA" id="ARBA00001478"/>
    </source>
</evidence>
<dbReference type="Proteomes" id="UP000078486">
    <property type="component" value="Unassembled WGS sequence"/>
</dbReference>
<dbReference type="UniPathway" id="UPA00164"/>
<keyword evidence="6 8" id="KW-0808">Transferase</keyword>
<dbReference type="AlphaFoldDB" id="A0A178IID1"/>
<evidence type="ECO:0000259" key="9">
    <source>
        <dbReference type="Pfam" id="PF00534"/>
    </source>
</evidence>
<evidence type="ECO:0000313" key="11">
    <source>
        <dbReference type="EMBL" id="OAM88826.1"/>
    </source>
</evidence>
<evidence type="ECO:0000256" key="2">
    <source>
        <dbReference type="ARBA" id="ARBA00002764"/>
    </source>
</evidence>
<dbReference type="OrthoDB" id="9808590at2"/>
<keyword evidence="5 8" id="KW-0328">Glycosyltransferase</keyword>
<comment type="pathway">
    <text evidence="3 8">Glycan biosynthesis; glycogen biosynthesis.</text>
</comment>
<dbReference type="Pfam" id="PF08323">
    <property type="entry name" value="Glyco_transf_5"/>
    <property type="match status" value="1"/>
</dbReference>
<organism evidence="11 12">
    <name type="scientific">Termitidicoccus mucosus</name>
    <dbReference type="NCBI Taxonomy" id="1184151"/>
    <lineage>
        <taxon>Bacteria</taxon>
        <taxon>Pseudomonadati</taxon>
        <taxon>Verrucomicrobiota</taxon>
        <taxon>Opitutia</taxon>
        <taxon>Opitutales</taxon>
        <taxon>Opitutaceae</taxon>
        <taxon>Termitidicoccus</taxon>
    </lineage>
</organism>
<dbReference type="InterPro" id="IPR001296">
    <property type="entry name" value="Glyco_trans_1"/>
</dbReference>
<dbReference type="GO" id="GO:0004373">
    <property type="term" value="F:alpha-1,4-glucan glucosyltransferase (UDP-glucose donor) activity"/>
    <property type="evidence" value="ECO:0007669"/>
    <property type="project" value="InterPro"/>
</dbReference>
<evidence type="ECO:0000256" key="6">
    <source>
        <dbReference type="ARBA" id="ARBA00022679"/>
    </source>
</evidence>
<dbReference type="Pfam" id="PF00534">
    <property type="entry name" value="Glycos_transf_1"/>
    <property type="match status" value="1"/>
</dbReference>
<reference evidence="11 12" key="1">
    <citation type="submission" date="2016-01" db="EMBL/GenBank/DDBJ databases">
        <title>High potential of lignocellulose degradation of a new Verrucomicrobia species.</title>
        <authorList>
            <person name="Wang Y."/>
            <person name="Shi Y."/>
            <person name="Qiu Z."/>
            <person name="Liu S."/>
            <person name="Yang H."/>
        </authorList>
    </citation>
    <scope>NUCLEOTIDE SEQUENCE [LARGE SCALE GENOMIC DNA]</scope>
    <source>
        <strain evidence="11 12">TSB47</strain>
    </source>
</reference>
<feature type="binding site" evidence="8">
    <location>
        <position position="15"/>
    </location>
    <ligand>
        <name>ADP-alpha-D-glucose</name>
        <dbReference type="ChEBI" id="CHEBI:57498"/>
    </ligand>
</feature>
<dbReference type="NCBIfam" id="TIGR02095">
    <property type="entry name" value="glgA"/>
    <property type="match status" value="1"/>
</dbReference>
<dbReference type="GO" id="GO:0009011">
    <property type="term" value="F:alpha-1,4-glucan glucosyltransferase (ADP-glucose donor) activity"/>
    <property type="evidence" value="ECO:0007669"/>
    <property type="project" value="UniProtKB-UniRule"/>
</dbReference>
<evidence type="ECO:0000313" key="12">
    <source>
        <dbReference type="Proteomes" id="UP000078486"/>
    </source>
</evidence>
<dbReference type="HAMAP" id="MF_00484">
    <property type="entry name" value="Glycogen_synth"/>
    <property type="match status" value="1"/>
</dbReference>
<evidence type="ECO:0000256" key="7">
    <source>
        <dbReference type="ARBA" id="ARBA00023056"/>
    </source>
</evidence>
<dbReference type="CDD" id="cd03791">
    <property type="entry name" value="GT5_Glycogen_synthase_DULL1-like"/>
    <property type="match status" value="1"/>
</dbReference>
<accession>A0A178IID1</accession>
<dbReference type="PANTHER" id="PTHR45825:SF11">
    <property type="entry name" value="ALPHA AMYLASE DOMAIN-CONTAINING PROTEIN"/>
    <property type="match status" value="1"/>
</dbReference>
<feature type="domain" description="Glycosyl transferase family 1" evidence="9">
    <location>
        <begin position="298"/>
        <end position="444"/>
    </location>
</feature>
<feature type="domain" description="Starch synthase catalytic" evidence="10">
    <location>
        <begin position="2"/>
        <end position="241"/>
    </location>
</feature>
<dbReference type="NCBIfam" id="NF001899">
    <property type="entry name" value="PRK00654.1-2"/>
    <property type="match status" value="1"/>
</dbReference>
<gene>
    <name evidence="8" type="primary">glgA</name>
    <name evidence="11" type="ORF">AW736_17580</name>
</gene>
<dbReference type="EC" id="2.4.1.21" evidence="8"/>
<dbReference type="EMBL" id="LRRQ01000119">
    <property type="protein sequence ID" value="OAM88826.1"/>
    <property type="molecule type" value="Genomic_DNA"/>
</dbReference>
<evidence type="ECO:0000256" key="8">
    <source>
        <dbReference type="HAMAP-Rule" id="MF_00484"/>
    </source>
</evidence>
<dbReference type="STRING" id="1184151.AW736_17580"/>
<keyword evidence="7 8" id="KW-0320">Glycogen biosynthesis</keyword>
<dbReference type="InterPro" id="IPR013534">
    <property type="entry name" value="Starch_synth_cat_dom"/>
</dbReference>
<dbReference type="RefSeq" id="WP_068771577.1">
    <property type="nucleotide sequence ID" value="NZ_CP109796.1"/>
</dbReference>
<dbReference type="Gene3D" id="3.40.50.2000">
    <property type="entry name" value="Glycogen Phosphorylase B"/>
    <property type="match status" value="2"/>
</dbReference>
<keyword evidence="12" id="KW-1185">Reference proteome</keyword>
<comment type="caution">
    <text evidence="11">The sequence shown here is derived from an EMBL/GenBank/DDBJ whole genome shotgun (WGS) entry which is preliminary data.</text>
</comment>
<comment type="catalytic activity">
    <reaction evidence="1 8">
        <text>[(1-&gt;4)-alpha-D-glucosyl](n) + ADP-alpha-D-glucose = [(1-&gt;4)-alpha-D-glucosyl](n+1) + ADP + H(+)</text>
        <dbReference type="Rhea" id="RHEA:18189"/>
        <dbReference type="Rhea" id="RHEA-COMP:9584"/>
        <dbReference type="Rhea" id="RHEA-COMP:9587"/>
        <dbReference type="ChEBI" id="CHEBI:15378"/>
        <dbReference type="ChEBI" id="CHEBI:15444"/>
        <dbReference type="ChEBI" id="CHEBI:57498"/>
        <dbReference type="ChEBI" id="CHEBI:456216"/>
        <dbReference type="EC" id="2.4.1.21"/>
    </reaction>
</comment>
<proteinExistence type="inferred from homology"/>
<evidence type="ECO:0000256" key="3">
    <source>
        <dbReference type="ARBA" id="ARBA00004964"/>
    </source>
</evidence>
<evidence type="ECO:0000256" key="5">
    <source>
        <dbReference type="ARBA" id="ARBA00022676"/>
    </source>
</evidence>
<evidence type="ECO:0000256" key="4">
    <source>
        <dbReference type="ARBA" id="ARBA00010281"/>
    </source>
</evidence>